<dbReference type="PANTHER" id="PTHR21340">
    <property type="entry name" value="DIADENOSINE 5,5-P1,P4-TETRAPHOSPHATE PYROPHOSPHOHYDROLASE MUTT"/>
    <property type="match status" value="1"/>
</dbReference>
<dbReference type="InterPro" id="IPR015797">
    <property type="entry name" value="NUDIX_hydrolase-like_dom_sf"/>
</dbReference>
<proteinExistence type="predicted"/>
<dbReference type="SUPFAM" id="SSF55811">
    <property type="entry name" value="Nudix"/>
    <property type="match status" value="1"/>
</dbReference>
<dbReference type="PANTHER" id="PTHR21340:SF7">
    <property type="entry name" value="NUDIX HYDROLASE DOMAIN-CONTAINING PROTEIN"/>
    <property type="match status" value="1"/>
</dbReference>
<comment type="caution">
    <text evidence="3">The sequence shown here is derived from an EMBL/GenBank/DDBJ whole genome shotgun (WGS) entry which is preliminary data.</text>
</comment>
<dbReference type="Gene3D" id="3.90.79.10">
    <property type="entry name" value="Nucleoside Triphosphate Pyrophosphohydrolase"/>
    <property type="match status" value="1"/>
</dbReference>
<gene>
    <name evidence="3" type="ORF">ACFPVY_16715</name>
</gene>
<evidence type="ECO:0000256" key="1">
    <source>
        <dbReference type="ARBA" id="ARBA00022801"/>
    </source>
</evidence>
<name>A0ABW1PST5_9FLAO</name>
<dbReference type="Pfam" id="PF00293">
    <property type="entry name" value="NUDIX"/>
    <property type="match status" value="1"/>
</dbReference>
<evidence type="ECO:0000313" key="4">
    <source>
        <dbReference type="Proteomes" id="UP001596287"/>
    </source>
</evidence>
<protein>
    <submittedName>
        <fullName evidence="3">NUDIX domain-containing protein</fullName>
    </submittedName>
</protein>
<dbReference type="InterPro" id="IPR051325">
    <property type="entry name" value="Nudix_hydrolase_domain"/>
</dbReference>
<keyword evidence="4" id="KW-1185">Reference proteome</keyword>
<dbReference type="InterPro" id="IPR000086">
    <property type="entry name" value="NUDIX_hydrolase_dom"/>
</dbReference>
<dbReference type="CDD" id="cd04662">
    <property type="entry name" value="NUDIX_Hydrolase"/>
    <property type="match status" value="1"/>
</dbReference>
<organism evidence="3 4">
    <name type="scientific">Flavobacterium qiangtangense</name>
    <dbReference type="NCBI Taxonomy" id="1442595"/>
    <lineage>
        <taxon>Bacteria</taxon>
        <taxon>Pseudomonadati</taxon>
        <taxon>Bacteroidota</taxon>
        <taxon>Flavobacteriia</taxon>
        <taxon>Flavobacteriales</taxon>
        <taxon>Flavobacteriaceae</taxon>
        <taxon>Flavobacterium</taxon>
    </lineage>
</organism>
<keyword evidence="1" id="KW-0378">Hydrolase</keyword>
<dbReference type="RefSeq" id="WP_379793305.1">
    <property type="nucleotide sequence ID" value="NZ_JBHSQB010000021.1"/>
</dbReference>
<sequence length="151" mass="17318">MKKSAGILLFKKLKSEIYFFIAHPGGPFWKNKDVGSWSIPKGEFTDEEEPLQAAIREFQEETGIFLEGEFVELNPVRLKSGKKIFAWALEKDADETSIVSNEFPLEWPPKSGKFITIPEIDKCGWFKEDEAKEKLNVAQSDFIDQMIKKLS</sequence>
<accession>A0ABW1PST5</accession>
<dbReference type="PROSITE" id="PS00893">
    <property type="entry name" value="NUDIX_BOX"/>
    <property type="match status" value="1"/>
</dbReference>
<feature type="domain" description="Nudix hydrolase" evidence="2">
    <location>
        <begin position="1"/>
        <end position="150"/>
    </location>
</feature>
<dbReference type="PROSITE" id="PS51462">
    <property type="entry name" value="NUDIX"/>
    <property type="match status" value="1"/>
</dbReference>
<dbReference type="InterPro" id="IPR020084">
    <property type="entry name" value="NUDIX_hydrolase_CS"/>
</dbReference>
<evidence type="ECO:0000259" key="2">
    <source>
        <dbReference type="PROSITE" id="PS51462"/>
    </source>
</evidence>
<dbReference type="EMBL" id="JBHSQB010000021">
    <property type="protein sequence ID" value="MFC6098294.1"/>
    <property type="molecule type" value="Genomic_DNA"/>
</dbReference>
<reference evidence="4" key="1">
    <citation type="journal article" date="2019" name="Int. J. Syst. Evol. Microbiol.">
        <title>The Global Catalogue of Microorganisms (GCM) 10K type strain sequencing project: providing services to taxonomists for standard genome sequencing and annotation.</title>
        <authorList>
            <consortium name="The Broad Institute Genomics Platform"/>
            <consortium name="The Broad Institute Genome Sequencing Center for Infectious Disease"/>
            <person name="Wu L."/>
            <person name="Ma J."/>
        </authorList>
    </citation>
    <scope>NUCLEOTIDE SEQUENCE [LARGE SCALE GENOMIC DNA]</scope>
    <source>
        <strain evidence="4">CCUG 49679</strain>
    </source>
</reference>
<evidence type="ECO:0000313" key="3">
    <source>
        <dbReference type="EMBL" id="MFC6098294.1"/>
    </source>
</evidence>
<dbReference type="Proteomes" id="UP001596287">
    <property type="component" value="Unassembled WGS sequence"/>
</dbReference>